<keyword evidence="2" id="KW-1185">Reference proteome</keyword>
<dbReference type="Pfam" id="PF13469">
    <property type="entry name" value="Sulfotransfer_3"/>
    <property type="match status" value="1"/>
</dbReference>
<dbReference type="AlphaFoldDB" id="A0A1H8LAD3"/>
<gene>
    <name evidence="1" type="ORF">SAMN05192574_1059</name>
</gene>
<dbReference type="SUPFAM" id="SSF52540">
    <property type="entry name" value="P-loop containing nucleoside triphosphate hydrolases"/>
    <property type="match status" value="1"/>
</dbReference>
<dbReference type="STRING" id="551995.SAMN05192574_1059"/>
<name>A0A1H8LAD3_9SPHI</name>
<dbReference type="EMBL" id="FOCL01000005">
    <property type="protein sequence ID" value="SEO02029.1"/>
    <property type="molecule type" value="Genomic_DNA"/>
</dbReference>
<evidence type="ECO:0000313" key="2">
    <source>
        <dbReference type="Proteomes" id="UP000198942"/>
    </source>
</evidence>
<accession>A0A1H8LAD3</accession>
<evidence type="ECO:0000313" key="1">
    <source>
        <dbReference type="EMBL" id="SEO02029.1"/>
    </source>
</evidence>
<protein>
    <submittedName>
        <fullName evidence="1">Sulfotransferase family protein</fullName>
    </submittedName>
</protein>
<sequence length="276" mass="32924">MQKRVLIITGMHRSGTSLITQWLSRCGLQTGERLVPGGHGNVEGHFEDIEFLKMHEEILADHNLPKTGLTVDHVAQFTIYEKEKLKSVIKVKQQLYDQWGWKDPRTCLFLDVYKELLPDACYLVILRDYQSVVSSLLRREFKWMENKYLARKYFSRLIWKKFRRARRMVKFYNDHATEYLKVWITYNQDILKCIETLPRDAFVVVNYSMLKDEDEQVFEYMKSKWNLALKYSRFKDIFKENLIGPDVAFEQYVEDKSLITEAMALQEKLKAYMVTD</sequence>
<organism evidence="1 2">
    <name type="scientific">Mucilaginibacter gossypiicola</name>
    <dbReference type="NCBI Taxonomy" id="551995"/>
    <lineage>
        <taxon>Bacteria</taxon>
        <taxon>Pseudomonadati</taxon>
        <taxon>Bacteroidota</taxon>
        <taxon>Sphingobacteriia</taxon>
        <taxon>Sphingobacteriales</taxon>
        <taxon>Sphingobacteriaceae</taxon>
        <taxon>Mucilaginibacter</taxon>
    </lineage>
</organism>
<dbReference type="InterPro" id="IPR027417">
    <property type="entry name" value="P-loop_NTPase"/>
</dbReference>
<proteinExistence type="predicted"/>
<dbReference type="RefSeq" id="WP_091211881.1">
    <property type="nucleotide sequence ID" value="NZ_FOCL01000005.1"/>
</dbReference>
<dbReference type="OrthoDB" id="9816424at2"/>
<reference evidence="2" key="1">
    <citation type="submission" date="2016-10" db="EMBL/GenBank/DDBJ databases">
        <authorList>
            <person name="Varghese N."/>
            <person name="Submissions S."/>
        </authorList>
    </citation>
    <scope>NUCLEOTIDE SEQUENCE [LARGE SCALE GENOMIC DNA]</scope>
    <source>
        <strain evidence="2">Gh-48</strain>
    </source>
</reference>
<keyword evidence="1" id="KW-0808">Transferase</keyword>
<dbReference type="GO" id="GO:0016740">
    <property type="term" value="F:transferase activity"/>
    <property type="evidence" value="ECO:0007669"/>
    <property type="project" value="UniProtKB-KW"/>
</dbReference>
<dbReference type="Proteomes" id="UP000198942">
    <property type="component" value="Unassembled WGS sequence"/>
</dbReference>
<dbReference type="Gene3D" id="3.40.50.300">
    <property type="entry name" value="P-loop containing nucleotide triphosphate hydrolases"/>
    <property type="match status" value="1"/>
</dbReference>